<comment type="caution">
    <text evidence="2">The sequence shown here is derived from an EMBL/GenBank/DDBJ whole genome shotgun (WGS) entry which is preliminary data.</text>
</comment>
<dbReference type="Pfam" id="PF23080">
    <property type="entry name" value="DUF7046"/>
    <property type="match status" value="1"/>
</dbReference>
<proteinExistence type="predicted"/>
<name>A0AAD8JXU3_TARER</name>
<feature type="domain" description="DUF7046" evidence="1">
    <location>
        <begin position="82"/>
        <end position="177"/>
    </location>
</feature>
<sequence>MEEWSANYIDGAKQPTYLVTADDVDTYLAVEVQPIDNRKRKGEIVTIFANEHRKIVCDPDTHDHIRKAMQAGYAEHRLSLHTGFLDIYEPVTLVIKKDGITIKAVNTTINEKFSPTTIVSIPNGNPVEFSVNGLGSIERRFRVEQELAAGISSRDAIVVTIRYFIKQAVEKTKTKKKGLFF</sequence>
<evidence type="ECO:0000313" key="3">
    <source>
        <dbReference type="Proteomes" id="UP001229421"/>
    </source>
</evidence>
<protein>
    <recommendedName>
        <fullName evidence="1">DUF7046 domain-containing protein</fullName>
    </recommendedName>
</protein>
<evidence type="ECO:0000313" key="2">
    <source>
        <dbReference type="EMBL" id="KAK1412850.1"/>
    </source>
</evidence>
<dbReference type="AlphaFoldDB" id="A0AAD8JXU3"/>
<gene>
    <name evidence="2" type="ORF">QVD17_34398</name>
</gene>
<evidence type="ECO:0000259" key="1">
    <source>
        <dbReference type="Pfam" id="PF23080"/>
    </source>
</evidence>
<reference evidence="2" key="1">
    <citation type="journal article" date="2023" name="bioRxiv">
        <title>Improved chromosome-level genome assembly for marigold (Tagetes erecta).</title>
        <authorList>
            <person name="Jiang F."/>
            <person name="Yuan L."/>
            <person name="Wang S."/>
            <person name="Wang H."/>
            <person name="Xu D."/>
            <person name="Wang A."/>
            <person name="Fan W."/>
        </authorList>
    </citation>
    <scope>NUCLEOTIDE SEQUENCE</scope>
    <source>
        <strain evidence="2">WSJ</strain>
        <tissue evidence="2">Leaf</tissue>
    </source>
</reference>
<accession>A0AAD8JXU3</accession>
<keyword evidence="3" id="KW-1185">Reference proteome</keyword>
<organism evidence="2 3">
    <name type="scientific">Tagetes erecta</name>
    <name type="common">African marigold</name>
    <dbReference type="NCBI Taxonomy" id="13708"/>
    <lineage>
        <taxon>Eukaryota</taxon>
        <taxon>Viridiplantae</taxon>
        <taxon>Streptophyta</taxon>
        <taxon>Embryophyta</taxon>
        <taxon>Tracheophyta</taxon>
        <taxon>Spermatophyta</taxon>
        <taxon>Magnoliopsida</taxon>
        <taxon>eudicotyledons</taxon>
        <taxon>Gunneridae</taxon>
        <taxon>Pentapetalae</taxon>
        <taxon>asterids</taxon>
        <taxon>campanulids</taxon>
        <taxon>Asterales</taxon>
        <taxon>Asteraceae</taxon>
        <taxon>Asteroideae</taxon>
        <taxon>Heliantheae alliance</taxon>
        <taxon>Tageteae</taxon>
        <taxon>Tagetes</taxon>
    </lineage>
</organism>
<dbReference type="Proteomes" id="UP001229421">
    <property type="component" value="Unassembled WGS sequence"/>
</dbReference>
<dbReference type="InterPro" id="IPR055474">
    <property type="entry name" value="DUF7046"/>
</dbReference>
<dbReference type="GO" id="GO:0005886">
    <property type="term" value="C:plasma membrane"/>
    <property type="evidence" value="ECO:0007669"/>
    <property type="project" value="TreeGrafter"/>
</dbReference>
<dbReference type="PANTHER" id="PTHR31149">
    <property type="entry name" value="EXPRESSED PROTEIN"/>
    <property type="match status" value="1"/>
</dbReference>
<dbReference type="PANTHER" id="PTHR31149:SF10">
    <property type="entry name" value="OS05G0100900 PROTEIN"/>
    <property type="match status" value="1"/>
</dbReference>
<dbReference type="EMBL" id="JAUHHV010000009">
    <property type="protein sequence ID" value="KAK1412850.1"/>
    <property type="molecule type" value="Genomic_DNA"/>
</dbReference>